<dbReference type="AlphaFoldDB" id="A0A9W9SFT7"/>
<dbReference type="GeneID" id="81436737"/>
<dbReference type="SUPFAM" id="SSF52949">
    <property type="entry name" value="Macro domain-like"/>
    <property type="match status" value="1"/>
</dbReference>
<feature type="compositionally biased region" description="Basic and acidic residues" evidence="1">
    <location>
        <begin position="229"/>
        <end position="273"/>
    </location>
</feature>
<name>A0A9W9SFT7_9EURO</name>
<evidence type="ECO:0000259" key="2">
    <source>
        <dbReference type="PROSITE" id="PS51154"/>
    </source>
</evidence>
<keyword evidence="4" id="KW-1185">Reference proteome</keyword>
<protein>
    <submittedName>
        <fullName evidence="3">ADP-ribose glycohydrolase MACROD2</fullName>
    </submittedName>
</protein>
<reference evidence="3" key="1">
    <citation type="submission" date="2022-11" db="EMBL/GenBank/DDBJ databases">
        <authorList>
            <person name="Petersen C."/>
        </authorList>
    </citation>
    <scope>NUCLEOTIDE SEQUENCE</scope>
    <source>
        <strain evidence="3">IBT 29864</strain>
    </source>
</reference>
<sequence>MPLSVLRLYDIPTISELYRDVSLGQRPTDRTPVQYLNDIVSTVRYDITKLDVDCIVNAANSSLLGGGGVDGAIHRAAGRELVRECATLNGCDVGDAKITSAYRLPCEKVVHTVGPIYDKKYSEDSESPETLLRSCYRRSLEVAVENDMTSIAFAAISTGIYGYPSKLAAMAAADEVRKFLELPENKDKLERVIFCNYEIKDEMAYKRVLPKVFPPTEEDLASDDESANEGDRISEKGFTPKEDLAHQEEVAAKGDSDNMEDVAPKEDLTDKNNSDSVEDAASNHDLPPKEDQAGKNGVHSENDVSATD</sequence>
<accession>A0A9W9SFT7</accession>
<evidence type="ECO:0000256" key="1">
    <source>
        <dbReference type="SAM" id="MobiDB-lite"/>
    </source>
</evidence>
<dbReference type="RefSeq" id="XP_056556083.1">
    <property type="nucleotide sequence ID" value="XM_056697558.1"/>
</dbReference>
<dbReference type="CDD" id="cd02908">
    <property type="entry name" value="Macro_OAADPr_deacetylase"/>
    <property type="match status" value="1"/>
</dbReference>
<dbReference type="SMART" id="SM00506">
    <property type="entry name" value="A1pp"/>
    <property type="match status" value="1"/>
</dbReference>
<dbReference type="EMBL" id="JAPZBS010000004">
    <property type="protein sequence ID" value="KAJ5377220.1"/>
    <property type="molecule type" value="Genomic_DNA"/>
</dbReference>
<feature type="region of interest" description="Disordered" evidence="1">
    <location>
        <begin position="216"/>
        <end position="308"/>
    </location>
</feature>
<proteinExistence type="predicted"/>
<dbReference type="Proteomes" id="UP001147782">
    <property type="component" value="Unassembled WGS sequence"/>
</dbReference>
<reference evidence="3" key="2">
    <citation type="journal article" date="2023" name="IMA Fungus">
        <title>Comparative genomic study of the Penicillium genus elucidates a diverse pangenome and 15 lateral gene transfer events.</title>
        <authorList>
            <person name="Petersen C."/>
            <person name="Sorensen T."/>
            <person name="Nielsen M.R."/>
            <person name="Sondergaard T.E."/>
            <person name="Sorensen J.L."/>
            <person name="Fitzpatrick D.A."/>
            <person name="Frisvad J.C."/>
            <person name="Nielsen K.L."/>
        </authorList>
    </citation>
    <scope>NUCLEOTIDE SEQUENCE</scope>
    <source>
        <strain evidence="3">IBT 29864</strain>
    </source>
</reference>
<dbReference type="InterPro" id="IPR043472">
    <property type="entry name" value="Macro_dom-like"/>
</dbReference>
<dbReference type="Pfam" id="PF01661">
    <property type="entry name" value="Macro"/>
    <property type="match status" value="1"/>
</dbReference>
<evidence type="ECO:0000313" key="4">
    <source>
        <dbReference type="Proteomes" id="UP001147782"/>
    </source>
</evidence>
<dbReference type="Gene3D" id="3.40.220.10">
    <property type="entry name" value="Leucine Aminopeptidase, subunit E, domain 1"/>
    <property type="match status" value="1"/>
</dbReference>
<dbReference type="InterPro" id="IPR002589">
    <property type="entry name" value="Macro_dom"/>
</dbReference>
<feature type="compositionally biased region" description="Basic and acidic residues" evidence="1">
    <location>
        <begin position="286"/>
        <end position="302"/>
    </location>
</feature>
<organism evidence="3 4">
    <name type="scientific">Penicillium cataractarum</name>
    <dbReference type="NCBI Taxonomy" id="2100454"/>
    <lineage>
        <taxon>Eukaryota</taxon>
        <taxon>Fungi</taxon>
        <taxon>Dikarya</taxon>
        <taxon>Ascomycota</taxon>
        <taxon>Pezizomycotina</taxon>
        <taxon>Eurotiomycetes</taxon>
        <taxon>Eurotiomycetidae</taxon>
        <taxon>Eurotiales</taxon>
        <taxon>Aspergillaceae</taxon>
        <taxon>Penicillium</taxon>
    </lineage>
</organism>
<dbReference type="OrthoDB" id="6077599at2759"/>
<dbReference type="PANTHER" id="PTHR11106">
    <property type="entry name" value="GANGLIOSIDE INDUCED DIFFERENTIATION ASSOCIATED PROTEIN 2-RELATED"/>
    <property type="match status" value="1"/>
</dbReference>
<feature type="compositionally biased region" description="Acidic residues" evidence="1">
    <location>
        <begin position="216"/>
        <end position="228"/>
    </location>
</feature>
<evidence type="ECO:0000313" key="3">
    <source>
        <dbReference type="EMBL" id="KAJ5377220.1"/>
    </source>
</evidence>
<gene>
    <name evidence="3" type="ORF">N7496_004629</name>
</gene>
<dbReference type="PANTHER" id="PTHR11106:SF27">
    <property type="entry name" value="MACRO DOMAIN-CONTAINING PROTEIN"/>
    <property type="match status" value="1"/>
</dbReference>
<comment type="caution">
    <text evidence="3">The sequence shown here is derived from an EMBL/GenBank/DDBJ whole genome shotgun (WGS) entry which is preliminary data.</text>
</comment>
<feature type="domain" description="Macro" evidence="2">
    <location>
        <begin position="27"/>
        <end position="213"/>
    </location>
</feature>
<dbReference type="PROSITE" id="PS51154">
    <property type="entry name" value="MACRO"/>
    <property type="match status" value="1"/>
</dbReference>